<dbReference type="AlphaFoldDB" id="A0A7C4FFD4"/>
<name>A0A7C4FFD4_9CREN</name>
<dbReference type="Gene3D" id="1.10.10.10">
    <property type="entry name" value="Winged helix-like DNA-binding domain superfamily/Winged helix DNA-binding domain"/>
    <property type="match status" value="1"/>
</dbReference>
<organism evidence="1">
    <name type="scientific">Ignisphaera aggregans</name>
    <dbReference type="NCBI Taxonomy" id="334771"/>
    <lineage>
        <taxon>Archaea</taxon>
        <taxon>Thermoproteota</taxon>
        <taxon>Thermoprotei</taxon>
        <taxon>Desulfurococcales</taxon>
        <taxon>Desulfurococcaceae</taxon>
        <taxon>Ignisphaera</taxon>
    </lineage>
</organism>
<sequence length="84" mass="10042">MSQQQDLVLKIVELLKYVEMLEGDERTSHTLDELSKRWGVDVDRARGILRKLRREGFVRRTRSGRYKLTLAAKVLIRIYKRVKR</sequence>
<dbReference type="SUPFAM" id="SSF46785">
    <property type="entry name" value="Winged helix' DNA-binding domain"/>
    <property type="match status" value="1"/>
</dbReference>
<dbReference type="InterPro" id="IPR036390">
    <property type="entry name" value="WH_DNA-bd_sf"/>
</dbReference>
<dbReference type="InterPro" id="IPR036388">
    <property type="entry name" value="WH-like_DNA-bd_sf"/>
</dbReference>
<protein>
    <submittedName>
        <fullName evidence="1">Uncharacterized protein</fullName>
    </submittedName>
</protein>
<dbReference type="EMBL" id="DTFF01000064">
    <property type="protein sequence ID" value="HGI88245.1"/>
    <property type="molecule type" value="Genomic_DNA"/>
</dbReference>
<comment type="caution">
    <text evidence="1">The sequence shown here is derived from an EMBL/GenBank/DDBJ whole genome shotgun (WGS) entry which is preliminary data.</text>
</comment>
<proteinExistence type="predicted"/>
<accession>A0A7C4FFD4</accession>
<reference evidence="1" key="1">
    <citation type="journal article" date="2020" name="mSystems">
        <title>Genome- and Community-Level Interaction Insights into Carbon Utilization and Element Cycling Functions of Hydrothermarchaeota in Hydrothermal Sediment.</title>
        <authorList>
            <person name="Zhou Z."/>
            <person name="Liu Y."/>
            <person name="Xu W."/>
            <person name="Pan J."/>
            <person name="Luo Z.H."/>
            <person name="Li M."/>
        </authorList>
    </citation>
    <scope>NUCLEOTIDE SEQUENCE [LARGE SCALE GENOMIC DNA]</scope>
    <source>
        <strain evidence="1">SpSt-732</strain>
    </source>
</reference>
<gene>
    <name evidence="1" type="ORF">ENV14_07675</name>
</gene>
<evidence type="ECO:0000313" key="1">
    <source>
        <dbReference type="EMBL" id="HGI88245.1"/>
    </source>
</evidence>